<organism evidence="2">
    <name type="scientific">Sipha flava</name>
    <name type="common">yellow sugarcane aphid</name>
    <dbReference type="NCBI Taxonomy" id="143950"/>
    <lineage>
        <taxon>Eukaryota</taxon>
        <taxon>Metazoa</taxon>
        <taxon>Ecdysozoa</taxon>
        <taxon>Arthropoda</taxon>
        <taxon>Hexapoda</taxon>
        <taxon>Insecta</taxon>
        <taxon>Pterygota</taxon>
        <taxon>Neoptera</taxon>
        <taxon>Paraneoptera</taxon>
        <taxon>Hemiptera</taxon>
        <taxon>Sternorrhyncha</taxon>
        <taxon>Aphidomorpha</taxon>
        <taxon>Aphidoidea</taxon>
        <taxon>Aphididae</taxon>
        <taxon>Sipha</taxon>
    </lineage>
</organism>
<protein>
    <submittedName>
        <fullName evidence="2">Uncharacterized protein</fullName>
    </submittedName>
</protein>
<dbReference type="AlphaFoldDB" id="A0A2S2QG18"/>
<evidence type="ECO:0000313" key="2">
    <source>
        <dbReference type="EMBL" id="MBY76450.1"/>
    </source>
</evidence>
<dbReference type="EMBL" id="GGMS01007247">
    <property type="protein sequence ID" value="MBY76450.1"/>
    <property type="molecule type" value="Transcribed_RNA"/>
</dbReference>
<gene>
    <name evidence="2" type="ORF">g.129626</name>
</gene>
<feature type="region of interest" description="Disordered" evidence="1">
    <location>
        <begin position="113"/>
        <end position="183"/>
    </location>
</feature>
<name>A0A2S2QG18_9HEMI</name>
<feature type="compositionally biased region" description="Low complexity" evidence="1">
    <location>
        <begin position="42"/>
        <end position="62"/>
    </location>
</feature>
<sequence>MTIAEFFMIRPHGPNCWTGLGAFSDRVLHMDTSVLSSSRLRFSSDSLPSSSIRSPSPTTPLSGDELMAARTSPGGRRGRGRGGLVQRENSERWRADKRRVRVRCAVDVTMFLSGARRRRRPGRPSESSPPAPTAFGSSQQLSANARRKRSRTSAPRATDDRFIQIVCPPHPPYKTDVPRTREI</sequence>
<proteinExistence type="predicted"/>
<evidence type="ECO:0000256" key="1">
    <source>
        <dbReference type="SAM" id="MobiDB-lite"/>
    </source>
</evidence>
<accession>A0A2S2QG18</accession>
<feature type="region of interest" description="Disordered" evidence="1">
    <location>
        <begin position="42"/>
        <end position="96"/>
    </location>
</feature>
<reference evidence="2" key="1">
    <citation type="submission" date="2018-04" db="EMBL/GenBank/DDBJ databases">
        <title>Transcriptome assembly of Sipha flava.</title>
        <authorList>
            <person name="Scully E.D."/>
            <person name="Geib S.M."/>
            <person name="Palmer N.A."/>
            <person name="Koch K."/>
            <person name="Bradshaw J."/>
            <person name="Heng-Moss T."/>
            <person name="Sarath G."/>
        </authorList>
    </citation>
    <scope>NUCLEOTIDE SEQUENCE</scope>
</reference>